<dbReference type="InterPro" id="IPR027417">
    <property type="entry name" value="P-loop_NTPase"/>
</dbReference>
<dbReference type="OrthoDB" id="598235at2759"/>
<dbReference type="SUPFAM" id="SSF52540">
    <property type="entry name" value="P-loop containing nucleoside triphosphate hydrolases"/>
    <property type="match status" value="1"/>
</dbReference>
<organism evidence="7 8">
    <name type="scientific">Cicer arietinum</name>
    <name type="common">Chickpea</name>
    <name type="synonym">Garbanzo</name>
    <dbReference type="NCBI Taxonomy" id="3827"/>
    <lineage>
        <taxon>Eukaryota</taxon>
        <taxon>Viridiplantae</taxon>
        <taxon>Streptophyta</taxon>
        <taxon>Embryophyta</taxon>
        <taxon>Tracheophyta</taxon>
        <taxon>Spermatophyta</taxon>
        <taxon>Magnoliopsida</taxon>
        <taxon>eudicotyledons</taxon>
        <taxon>Gunneridae</taxon>
        <taxon>Pentapetalae</taxon>
        <taxon>rosids</taxon>
        <taxon>fabids</taxon>
        <taxon>Fabales</taxon>
        <taxon>Fabaceae</taxon>
        <taxon>Papilionoideae</taxon>
        <taxon>50 kb inversion clade</taxon>
        <taxon>NPAAA clade</taxon>
        <taxon>Hologalegina</taxon>
        <taxon>IRL clade</taxon>
        <taxon>Cicereae</taxon>
        <taxon>Cicer</taxon>
    </lineage>
</organism>
<keyword evidence="2" id="KW-0611">Plant defense</keyword>
<feature type="domain" description="NB-ARC" evidence="4">
    <location>
        <begin position="193"/>
        <end position="376"/>
    </location>
</feature>
<dbReference type="RefSeq" id="XP_004506662.1">
    <property type="nucleotide sequence ID" value="XM_004506605.3"/>
</dbReference>
<gene>
    <name evidence="8" type="primary">LOC101497108</name>
</gene>
<dbReference type="Gene3D" id="3.40.50.300">
    <property type="entry name" value="P-loop containing nucleotide triphosphate hydrolases"/>
    <property type="match status" value="1"/>
</dbReference>
<reference evidence="8" key="2">
    <citation type="submission" date="2025-08" db="UniProtKB">
        <authorList>
            <consortium name="RefSeq"/>
        </authorList>
    </citation>
    <scope>IDENTIFICATION</scope>
    <source>
        <tissue evidence="8">Etiolated seedlings</tissue>
    </source>
</reference>
<dbReference type="FunFam" id="3.40.50.300:FF:001091">
    <property type="entry name" value="Probable disease resistance protein At1g61300"/>
    <property type="match status" value="1"/>
</dbReference>
<dbReference type="AlphaFoldDB" id="A0A1S2YLM3"/>
<dbReference type="PaxDb" id="3827-XP_004506662.1"/>
<dbReference type="eggNOG" id="KOG4658">
    <property type="taxonomic scope" value="Eukaryota"/>
</dbReference>
<dbReference type="Pfam" id="PF23559">
    <property type="entry name" value="WHD_DRP"/>
    <property type="match status" value="1"/>
</dbReference>
<sequence>MMGCGCGLLLQFCKCDCLSSWLQKVCNEECMFALFNMMINVPKEIAFLKEEMEKLNLHISEAREKVAAAEEGDRRKHMKEKATDLTRLYFRIEDVIDEWNSYYQHEKRCEMGCVTLPSECERIKCVNTRCYVRLQIAVEIRGIKLNLVEINDKTKINSSSEQGTNGSTENPDEAWKILRRSPYMSQTKILGFEAQNGKLIGWLEDGNENRSVLVVVGMAGQGKTTLVKEIFDNEEVIGKFKCNVWICVSDFDSPEKFFRFMLKKFLQPTEEEEEKDNLPHGFYTMNLNSLRDKVKKHLHKQRYVLFFDDVWDTNFWHEIKHTLSDEKNGSRIIITTRNEEVFKTCKRSSLVDVQVHNMQPLTDKLSEELLCHIAFKPDVVIPKKVEGLCSQILKACGGLPLGIVAIGVHVDDKSLPSFRWKSIIENTCITQTLALSYDNLPNYLKPCLLYFGIFPHDYGIKSKRLIRQWIAEGFVFVNNENQNEKTFEEVAQDYLTNLIDRNLVQVSSFAIDGKPKSYRVHYLIHDMIRRKFEDLSFCKCINEYIESNQNEITRHLSIATNSCESFVDEIESSFIRSVHFFTDEELSIDFVSKIPSKYKKLKVLDFEDSKVSYDLKDLGNLIHLKYLSFRNTKVKNLPKSIGKLVNLETLDLRGSDVNEIPEEVSMLRKLRHLLGDKMSLIQLKDKIGSMLSLLTLCDVKVDERVGLIEKGLEKLRKIKDLGLTEVMEGHGSYLCCAINKMKRLEKLSIVAKSENDVIDLENMKVPSLLQKLRLQGKLNQLPEWVQGLHHLVKLVLSGSELMVGYDLLNLLKDLPNLLFLSITSEAYKGESLDFQDRSFKALEELQLGSLNNLNSITVDINALPSLKKLCFRDIPQLKSIRFSPQHLENLQHFYCENIPYNFRIIISISPTLFHRMCQNPTPTY</sequence>
<evidence type="ECO:0000259" key="5">
    <source>
        <dbReference type="Pfam" id="PF23559"/>
    </source>
</evidence>
<keyword evidence="7" id="KW-1185">Reference proteome</keyword>
<dbReference type="Pfam" id="PF00931">
    <property type="entry name" value="NB-ARC"/>
    <property type="match status" value="1"/>
</dbReference>
<dbReference type="GO" id="GO:0043531">
    <property type="term" value="F:ADP binding"/>
    <property type="evidence" value="ECO:0007669"/>
    <property type="project" value="InterPro"/>
</dbReference>
<dbReference type="Gene3D" id="1.20.5.4130">
    <property type="match status" value="1"/>
</dbReference>
<dbReference type="PANTHER" id="PTHR23155:SF1052">
    <property type="entry name" value="DISEASE RESISTANCE PROTEIN RPM1"/>
    <property type="match status" value="1"/>
</dbReference>
<accession>A0A1S2YLM3</accession>
<reference evidence="7" key="1">
    <citation type="journal article" date="2013" name="Nat. Biotechnol.">
        <title>Draft genome sequence of chickpea (Cicer arietinum) provides a resource for trait improvement.</title>
        <authorList>
            <person name="Varshney R.K."/>
            <person name="Song C."/>
            <person name="Saxena R.K."/>
            <person name="Azam S."/>
            <person name="Yu S."/>
            <person name="Sharpe A.G."/>
            <person name="Cannon S."/>
            <person name="Baek J."/>
            <person name="Rosen B.D."/>
            <person name="Tar'an B."/>
            <person name="Millan T."/>
            <person name="Zhang X."/>
            <person name="Ramsay L.D."/>
            <person name="Iwata A."/>
            <person name="Wang Y."/>
            <person name="Nelson W."/>
            <person name="Farmer A.D."/>
            <person name="Gaur P.M."/>
            <person name="Soderlund C."/>
            <person name="Penmetsa R.V."/>
            <person name="Xu C."/>
            <person name="Bharti A.K."/>
            <person name="He W."/>
            <person name="Winter P."/>
            <person name="Zhao S."/>
            <person name="Hane J.K."/>
            <person name="Carrasquilla-Garcia N."/>
            <person name="Condie J.A."/>
            <person name="Upadhyaya H.D."/>
            <person name="Luo M.C."/>
            <person name="Thudi M."/>
            <person name="Gowda C.L."/>
            <person name="Singh N.P."/>
            <person name="Lichtenzveig J."/>
            <person name="Gali K.K."/>
            <person name="Rubio J."/>
            <person name="Nadarajan N."/>
            <person name="Dolezel J."/>
            <person name="Bansal K.C."/>
            <person name="Xu X."/>
            <person name="Edwards D."/>
            <person name="Zhang G."/>
            <person name="Kahl G."/>
            <person name="Gil J."/>
            <person name="Singh K.B."/>
            <person name="Datta S.K."/>
            <person name="Jackson S.A."/>
            <person name="Wang J."/>
            <person name="Cook D.R."/>
        </authorList>
    </citation>
    <scope>NUCLEOTIDE SEQUENCE [LARGE SCALE GENOMIC DNA]</scope>
    <source>
        <strain evidence="7">cv. CDC Frontier</strain>
    </source>
</reference>
<proteinExistence type="predicted"/>
<feature type="domain" description="Disease resistance R13L4/SHOC-2-like LRR" evidence="6">
    <location>
        <begin position="575"/>
        <end position="893"/>
    </location>
</feature>
<dbReference type="InterPro" id="IPR032675">
    <property type="entry name" value="LRR_dom_sf"/>
</dbReference>
<dbReference type="FunFam" id="1.10.10.10:FF:000322">
    <property type="entry name" value="Probable disease resistance protein At1g63360"/>
    <property type="match status" value="1"/>
</dbReference>
<dbReference type="GeneID" id="101497108"/>
<protein>
    <submittedName>
        <fullName evidence="8">Disease resistance protein RPM1</fullName>
    </submittedName>
</protein>
<dbReference type="InterPro" id="IPR058922">
    <property type="entry name" value="WHD_DRP"/>
</dbReference>
<dbReference type="Gene3D" id="3.80.10.10">
    <property type="entry name" value="Ribonuclease Inhibitor"/>
    <property type="match status" value="1"/>
</dbReference>
<dbReference type="PRINTS" id="PR00364">
    <property type="entry name" value="DISEASERSIST"/>
</dbReference>
<keyword evidence="3" id="KW-0175">Coiled coil</keyword>
<evidence type="ECO:0000256" key="3">
    <source>
        <dbReference type="SAM" id="Coils"/>
    </source>
</evidence>
<evidence type="ECO:0000313" key="7">
    <source>
        <dbReference type="Proteomes" id="UP000087171"/>
    </source>
</evidence>
<evidence type="ECO:0000256" key="2">
    <source>
        <dbReference type="ARBA" id="ARBA00022821"/>
    </source>
</evidence>
<feature type="domain" description="Disease resistance protein winged helix" evidence="5">
    <location>
        <begin position="453"/>
        <end position="528"/>
    </location>
</feature>
<dbReference type="KEGG" id="cam:101497108"/>
<dbReference type="InterPro" id="IPR055414">
    <property type="entry name" value="LRR_R13L4/SHOC2-like"/>
</dbReference>
<dbReference type="GO" id="GO:0098542">
    <property type="term" value="P:defense response to other organism"/>
    <property type="evidence" value="ECO:0007669"/>
    <property type="project" value="TreeGrafter"/>
</dbReference>
<evidence type="ECO:0000259" key="6">
    <source>
        <dbReference type="Pfam" id="PF23598"/>
    </source>
</evidence>
<evidence type="ECO:0000259" key="4">
    <source>
        <dbReference type="Pfam" id="PF00931"/>
    </source>
</evidence>
<keyword evidence="1" id="KW-0677">Repeat</keyword>
<dbReference type="InterPro" id="IPR036388">
    <property type="entry name" value="WH-like_DNA-bd_sf"/>
</dbReference>
<dbReference type="Gene3D" id="1.10.10.10">
    <property type="entry name" value="Winged helix-like DNA-binding domain superfamily/Winged helix DNA-binding domain"/>
    <property type="match status" value="1"/>
</dbReference>
<dbReference type="SUPFAM" id="SSF52058">
    <property type="entry name" value="L domain-like"/>
    <property type="match status" value="1"/>
</dbReference>
<evidence type="ECO:0000256" key="1">
    <source>
        <dbReference type="ARBA" id="ARBA00022737"/>
    </source>
</evidence>
<dbReference type="PANTHER" id="PTHR23155">
    <property type="entry name" value="DISEASE RESISTANCE PROTEIN RP"/>
    <property type="match status" value="1"/>
</dbReference>
<dbReference type="InterPro" id="IPR002182">
    <property type="entry name" value="NB-ARC"/>
</dbReference>
<dbReference type="Pfam" id="PF23598">
    <property type="entry name" value="LRR_14"/>
    <property type="match status" value="1"/>
</dbReference>
<name>A0A1S2YLM3_CICAR</name>
<dbReference type="Proteomes" id="UP000087171">
    <property type="component" value="Chromosome Ca6"/>
</dbReference>
<dbReference type="InterPro" id="IPR044974">
    <property type="entry name" value="Disease_R_plants"/>
</dbReference>
<feature type="coiled-coil region" evidence="3">
    <location>
        <begin position="45"/>
        <end position="72"/>
    </location>
</feature>
<evidence type="ECO:0000313" key="8">
    <source>
        <dbReference type="RefSeq" id="XP_004506662.1"/>
    </source>
</evidence>
<dbReference type="STRING" id="3827.A0A1S2YLM3"/>